<dbReference type="GO" id="GO:0032040">
    <property type="term" value="C:small-subunit processome"/>
    <property type="evidence" value="ECO:0007669"/>
    <property type="project" value="TreeGrafter"/>
</dbReference>
<dbReference type="VEuPathDB" id="FungiDB:PADG_02577"/>
<keyword evidence="4" id="KW-1133">Transmembrane helix</keyword>
<accession>A0A1D2J917</accession>
<dbReference type="Proteomes" id="UP000242814">
    <property type="component" value="Unassembled WGS sequence"/>
</dbReference>
<evidence type="ECO:0000256" key="1">
    <source>
        <dbReference type="ARBA" id="ARBA00004232"/>
    </source>
</evidence>
<keyword evidence="3" id="KW-0812">Transmembrane</keyword>
<dbReference type="InterPro" id="IPR027193">
    <property type="entry name" value="Noc4"/>
</dbReference>
<feature type="domain" description="CCAAT-binding factor" evidence="6">
    <location>
        <begin position="325"/>
        <end position="483"/>
    </location>
</feature>
<dbReference type="InterPro" id="IPR016024">
    <property type="entry name" value="ARM-type_fold"/>
</dbReference>
<dbReference type="PANTHER" id="PTHR12455:SF0">
    <property type="entry name" value="NUCLEOLAR COMPLEX PROTEIN 4 HOMOLOG"/>
    <property type="match status" value="1"/>
</dbReference>
<sequence length="561" mass="63426">MPADMPGLLDGGHVSKKRKKDASEHKVQSSKRRAVADDVEEKGRIEQLENQIAESRKYYNNIVILLSLFITEDATKSPNLTAALSLCRVFCRLMAGGQFNKSKGASEQDLILVAWLKERYQEYQQGLITVLKRADPSAQIAALTLCMRLVKEQTINGGAGAEIGVWKGGYFSDLIVALIEMQDGDPVRSEFIKKFLNKYHDVAFYTLLQLSDYASSKKSTQFLDVVISLLSALGQPPSPDHEFENFYCGLSSVGQKHKSTLLSVSSYKQRAQAAWLAVLRNNTLNESQRKTLLRMMSRAIAPWFLKPEMLMDFLTDSYDHGGSTSLLALSGLFYLIQEKNLDYPQFYPKLYSLLDANLLHSKHRSRFFRLLDTFLSSSHLPATLVASFIKRLARLALNAPPAAIVVIVPWTYNLLKSHPTCTFMLHRVMRDDLQSNPNLQTHGMPDPFDPLEPDPTQTGALESSLWEIQTLQSHYHPNVASLAKIISEQFTKQAYNLEDFLDHSYQGMVEIELGKEERELKKVPVVEFQIPKRIFTDRLLEEDGGVDGEAGTLVRRLWDFN</sequence>
<dbReference type="PANTHER" id="PTHR12455">
    <property type="entry name" value="NUCLEOLAR COMPLEX PROTEIN 4"/>
    <property type="match status" value="1"/>
</dbReference>
<evidence type="ECO:0000256" key="3">
    <source>
        <dbReference type="ARBA" id="ARBA00022692"/>
    </source>
</evidence>
<dbReference type="SUPFAM" id="SSF48371">
    <property type="entry name" value="ARM repeat"/>
    <property type="match status" value="1"/>
</dbReference>
<dbReference type="EMBL" id="LZYO01000280">
    <property type="protein sequence ID" value="ODH20506.1"/>
    <property type="molecule type" value="Genomic_DNA"/>
</dbReference>
<protein>
    <recommendedName>
        <fullName evidence="6">CCAAT-binding factor domain-containing protein</fullName>
    </recommendedName>
</protein>
<dbReference type="GO" id="GO:0031965">
    <property type="term" value="C:nuclear membrane"/>
    <property type="evidence" value="ECO:0007669"/>
    <property type="project" value="UniProtKB-SubCell"/>
</dbReference>
<evidence type="ECO:0000313" key="7">
    <source>
        <dbReference type="EMBL" id="ODH20506.1"/>
    </source>
</evidence>
<proteinExistence type="inferred from homology"/>
<comment type="caution">
    <text evidence="7">The sequence shown here is derived from an EMBL/GenBank/DDBJ whole genome shotgun (WGS) entry which is preliminary data.</text>
</comment>
<evidence type="ECO:0000256" key="5">
    <source>
        <dbReference type="SAM" id="MobiDB-lite"/>
    </source>
</evidence>
<comment type="subcellular location">
    <subcellularLocation>
        <location evidence="1">Nucleus membrane</location>
        <topology evidence="1">Multi-pass membrane protein</topology>
    </subcellularLocation>
</comment>
<dbReference type="Pfam" id="PF03914">
    <property type="entry name" value="CBF"/>
    <property type="match status" value="1"/>
</dbReference>
<feature type="region of interest" description="Disordered" evidence="5">
    <location>
        <begin position="1"/>
        <end position="40"/>
    </location>
</feature>
<evidence type="ECO:0000256" key="2">
    <source>
        <dbReference type="ARBA" id="ARBA00007797"/>
    </source>
</evidence>
<reference evidence="7 8" key="1">
    <citation type="submission" date="2016-06" db="EMBL/GenBank/DDBJ databases">
        <authorList>
            <person name="Kjaerup R.B."/>
            <person name="Dalgaard T.S."/>
            <person name="Juul-Madsen H.R."/>
        </authorList>
    </citation>
    <scope>NUCLEOTIDE SEQUENCE [LARGE SCALE GENOMIC DNA]</scope>
    <source>
        <strain evidence="7 8">Pb300</strain>
    </source>
</reference>
<organism evidence="7 8">
    <name type="scientific">Paracoccidioides brasiliensis</name>
    <dbReference type="NCBI Taxonomy" id="121759"/>
    <lineage>
        <taxon>Eukaryota</taxon>
        <taxon>Fungi</taxon>
        <taxon>Dikarya</taxon>
        <taxon>Ascomycota</taxon>
        <taxon>Pezizomycotina</taxon>
        <taxon>Eurotiomycetes</taxon>
        <taxon>Eurotiomycetidae</taxon>
        <taxon>Onygenales</taxon>
        <taxon>Ajellomycetaceae</taxon>
        <taxon>Paracoccidioides</taxon>
    </lineage>
</organism>
<dbReference type="AlphaFoldDB" id="A0A1D2J917"/>
<gene>
    <name evidence="7" type="ORF">ACO22_05869</name>
</gene>
<dbReference type="InterPro" id="IPR005612">
    <property type="entry name" value="CCAAT-binding_factor"/>
</dbReference>
<name>A0A1D2J917_PARBR</name>
<comment type="similarity">
    <text evidence="2">Belongs to the CBF/MAK21 family.</text>
</comment>
<evidence type="ECO:0000259" key="6">
    <source>
        <dbReference type="Pfam" id="PF03914"/>
    </source>
</evidence>
<keyword evidence="4" id="KW-0472">Membrane</keyword>
<dbReference type="GO" id="GO:0030692">
    <property type="term" value="C:Noc4p-Nop14p complex"/>
    <property type="evidence" value="ECO:0007669"/>
    <property type="project" value="TreeGrafter"/>
</dbReference>
<dbReference type="VEuPathDB" id="FungiDB:PABG_00179"/>
<evidence type="ECO:0000313" key="8">
    <source>
        <dbReference type="Proteomes" id="UP000242814"/>
    </source>
</evidence>
<dbReference type="GO" id="GO:0042254">
    <property type="term" value="P:ribosome biogenesis"/>
    <property type="evidence" value="ECO:0007669"/>
    <property type="project" value="InterPro"/>
</dbReference>
<evidence type="ECO:0000256" key="4">
    <source>
        <dbReference type="ARBA" id="ARBA00022989"/>
    </source>
</evidence>